<accession>A0A221KGZ8</accession>
<gene>
    <name evidence="1" type="ORF">VITFI_CDS2302</name>
</gene>
<keyword evidence="2" id="KW-1185">Reference proteome</keyword>
<dbReference type="Gene3D" id="3.90.420.10">
    <property type="entry name" value="Oxidoreductase, molybdopterin-binding domain"/>
    <property type="match status" value="1"/>
</dbReference>
<dbReference type="AlphaFoldDB" id="A0A221KGZ8"/>
<protein>
    <recommendedName>
        <fullName evidence="3">Oxidoreductase molybdopterin-binding domain-containing protein</fullName>
    </recommendedName>
</protein>
<reference evidence="1 2" key="1">
    <citation type="submission" date="2017-07" db="EMBL/GenBank/DDBJ databases">
        <title>Complete Genome Sequence of the cosmetic ferment Vitreoscilla filiformis (ATCC15551).</title>
        <authorList>
            <person name="Contreras S."/>
            <person name="Sagory-Zalkind P."/>
            <person name="Blanquart H."/>
            <person name="Iltis A."/>
            <person name="Morand S.C."/>
        </authorList>
    </citation>
    <scope>NUCLEOTIDE SEQUENCE [LARGE SCALE GENOMIC DNA]</scope>
    <source>
        <strain evidence="1 2">ATCC 15551</strain>
    </source>
</reference>
<name>A0A221KGZ8_VITFI</name>
<dbReference type="EMBL" id="CP022423">
    <property type="protein sequence ID" value="ASM78080.1"/>
    <property type="molecule type" value="Genomic_DNA"/>
</dbReference>
<dbReference type="InterPro" id="IPR036374">
    <property type="entry name" value="OxRdtase_Mopterin-bd_sf"/>
</dbReference>
<dbReference type="Proteomes" id="UP000199729">
    <property type="component" value="Chromosome"/>
</dbReference>
<proteinExistence type="predicted"/>
<dbReference type="RefSeq" id="WP_198301440.1">
    <property type="nucleotide sequence ID" value="NZ_CP022423.1"/>
</dbReference>
<evidence type="ECO:0000313" key="1">
    <source>
        <dbReference type="EMBL" id="ASM78080.1"/>
    </source>
</evidence>
<dbReference type="SUPFAM" id="SSF56524">
    <property type="entry name" value="Oxidoreductase molybdopterin-binding domain"/>
    <property type="match status" value="1"/>
</dbReference>
<organism evidence="1 2">
    <name type="scientific">Vitreoscilla filiformis</name>
    <dbReference type="NCBI Taxonomy" id="63"/>
    <lineage>
        <taxon>Bacteria</taxon>
        <taxon>Pseudomonadati</taxon>
        <taxon>Pseudomonadota</taxon>
        <taxon>Betaproteobacteria</taxon>
        <taxon>Neisseriales</taxon>
        <taxon>Neisseriaceae</taxon>
        <taxon>Vitreoscilla</taxon>
    </lineage>
</organism>
<dbReference type="KEGG" id="vff:VITFI_CDS2302"/>
<evidence type="ECO:0000313" key="2">
    <source>
        <dbReference type="Proteomes" id="UP000199729"/>
    </source>
</evidence>
<sequence length="185" mass="20841">MMLKLPDSAQHLITAQRPPMLSSVSRRQCILAAAAWPWLGQARAALGEPVLNISGKIKVSNSPQGFGFTLDMLSALPQHQFRTRTPWHAGSPQFSGPLLRTVLDKVQAQGQVLRAIGLNDYVVDLPASDADEWNVIVALLQDGRPMPVRERGPLFIIYPFDERNELRRQQYFNRSVWQLCRLEIS</sequence>
<evidence type="ECO:0008006" key="3">
    <source>
        <dbReference type="Google" id="ProtNLM"/>
    </source>
</evidence>